<dbReference type="InterPro" id="IPR004837">
    <property type="entry name" value="NaCa_Exmemb"/>
</dbReference>
<evidence type="ECO:0000256" key="6">
    <source>
        <dbReference type="ARBA" id="ARBA00022989"/>
    </source>
</evidence>
<proteinExistence type="predicted"/>
<keyword evidence="4" id="KW-0106">Calcium</keyword>
<dbReference type="InterPro" id="IPR044880">
    <property type="entry name" value="NCX_ion-bd_dom_sf"/>
</dbReference>
<feature type="transmembrane region" description="Helical" evidence="8">
    <location>
        <begin position="148"/>
        <end position="169"/>
    </location>
</feature>
<dbReference type="Gene3D" id="1.20.1420.30">
    <property type="entry name" value="NCX, central ion-binding region"/>
    <property type="match status" value="2"/>
</dbReference>
<evidence type="ECO:0000313" key="10">
    <source>
        <dbReference type="EnsemblMetazoa" id="XP_016988783.1"/>
    </source>
</evidence>
<feature type="transmembrane region" description="Helical" evidence="8">
    <location>
        <begin position="415"/>
        <end position="434"/>
    </location>
</feature>
<feature type="transmembrane region" description="Helical" evidence="8">
    <location>
        <begin position="446"/>
        <end position="464"/>
    </location>
</feature>
<comment type="subcellular location">
    <subcellularLocation>
        <location evidence="1">Membrane</location>
        <topology evidence="1">Multi-pass membrane protein</topology>
    </subcellularLocation>
</comment>
<dbReference type="RefSeq" id="XP_016988783.1">
    <property type="nucleotide sequence ID" value="XM_017133294.1"/>
</dbReference>
<protein>
    <submittedName>
        <fullName evidence="12">Sodium/potassium/calcium exchanger 6, mitochondrial</fullName>
    </submittedName>
</protein>
<feature type="transmembrane region" description="Helical" evidence="8">
    <location>
        <begin position="79"/>
        <end position="103"/>
    </location>
</feature>
<evidence type="ECO:0000256" key="4">
    <source>
        <dbReference type="ARBA" id="ARBA00022568"/>
    </source>
</evidence>
<feature type="domain" description="Sodium/calcium exchanger membrane region" evidence="9">
    <location>
        <begin position="86"/>
        <end position="222"/>
    </location>
</feature>
<evidence type="ECO:0000256" key="3">
    <source>
        <dbReference type="ARBA" id="ARBA00022449"/>
    </source>
</evidence>
<keyword evidence="3" id="KW-0050">Antiport</keyword>
<dbReference type="Pfam" id="PF01699">
    <property type="entry name" value="Na_Ca_ex"/>
    <property type="match status" value="2"/>
</dbReference>
<reference evidence="12" key="2">
    <citation type="submission" date="2025-04" db="UniProtKB">
        <authorList>
            <consortium name="RefSeq"/>
        </authorList>
    </citation>
    <scope>IDENTIFICATION</scope>
</reference>
<sequence>MTNTATLPTKSEFEHNELDSEFDNFWRKVSCYAANHFPFEERCDFVRKSVDCNLTTNVLPYMRLLACELKCVNQFQQTVFITMFVALCFQTLVLLIYTINVYYSPALKAVSRFLHMNEHLAGVTLLAFGNSSADLFSNLASVQENVPVFANSLSSALFVSMVCGGLICYISPFKMNSYETLRDILFLILGIFLMDYFVHMKTLKSEVKFFIVFMVYVIYILVNVADLYLLRRTLDSMAKQIDDLLNQEQTPENLMKLRHLEKKHEYYSQDRKVEIYEKGSRVSITRIRYTTKRMVRAIPVSVNRSLTRSLRHDVTQPRNRGLLRDLLLGIRPIRCNDWRKADLLNRVLLLIRAPAVLLCALYIPLVDYEMEKHGWNKLLNCINVMVNPALSISFLMAFMYSKGNTLWYAVIKDQLIYGSYSLVITVPFAIFILIQSRTDLPPAYHGIFTAMNLTGSMFIIFICATEIDEILEVIANLMAIDDDFMGATVKAFTGNLGTLFTNTAVAAHGYPRMAYASSIGGPLFTIVVTANTVIYVKNLVGPETTDRDHMQEYGHFALVFLSIGLFSILLWSTTLGFFARRSVGIYSMVIYIIYLIFATLVQRKVIHSFTPDKQVSAAFGDV</sequence>
<dbReference type="Proteomes" id="UP001652680">
    <property type="component" value="Unassembled WGS sequence"/>
</dbReference>
<keyword evidence="7 8" id="KW-0472">Membrane</keyword>
<feature type="transmembrane region" description="Helical" evidence="8">
    <location>
        <begin position="556"/>
        <end position="577"/>
    </location>
</feature>
<keyword evidence="5 8" id="KW-0812">Transmembrane</keyword>
<evidence type="ECO:0000313" key="11">
    <source>
        <dbReference type="Proteomes" id="UP001652680"/>
    </source>
</evidence>
<accession>A0A6P4FMR8</accession>
<keyword evidence="2" id="KW-0813">Transport</keyword>
<dbReference type="PANTHER" id="PTHR12266:SF0">
    <property type="entry name" value="MITOCHONDRIAL SODIUM_CALCIUM EXCHANGER PROTEIN"/>
    <property type="match status" value="1"/>
</dbReference>
<reference evidence="10" key="3">
    <citation type="submission" date="2025-05" db="UniProtKB">
        <authorList>
            <consortium name="EnsemblMetazoa"/>
        </authorList>
    </citation>
    <scope>IDENTIFICATION</scope>
</reference>
<keyword evidence="4" id="KW-0109">Calcium transport</keyword>
<dbReference type="EnsemblMetazoa" id="XM_017133294.1">
    <property type="protein sequence ID" value="XP_016988783.1"/>
    <property type="gene ID" value="LOC108051252"/>
</dbReference>
<reference evidence="11" key="1">
    <citation type="journal article" date="2021" name="Elife">
        <title>Highly contiguous assemblies of 101 drosophilid genomes.</title>
        <authorList>
            <person name="Kim B.Y."/>
            <person name="Wang J.R."/>
            <person name="Miller D.E."/>
            <person name="Barmina O."/>
            <person name="Delaney E."/>
            <person name="Thompson A."/>
            <person name="Comeault A.A."/>
            <person name="Peede D."/>
            <person name="D'Agostino E.R."/>
            <person name="Pelaez J."/>
            <person name="Aguilar J.M."/>
            <person name="Haji D."/>
            <person name="Matsunaga T."/>
            <person name="Armstrong E.E."/>
            <person name="Zych M."/>
            <person name="Ogawa Y."/>
            <person name="Stamenkovic-Radak M."/>
            <person name="Jelic M."/>
            <person name="Veselinovic M.S."/>
            <person name="Tanaskovic M."/>
            <person name="Eric P."/>
            <person name="Gao J.J."/>
            <person name="Katoh T.K."/>
            <person name="Toda M.J."/>
            <person name="Watabe H."/>
            <person name="Watada M."/>
            <person name="Davis J.S."/>
            <person name="Moyle L.C."/>
            <person name="Manoli G."/>
            <person name="Bertolini E."/>
            <person name="Kostal V."/>
            <person name="Hawley R.S."/>
            <person name="Takahashi A."/>
            <person name="Jones C.D."/>
            <person name="Price D.K."/>
            <person name="Whiteman N."/>
            <person name="Kopp A."/>
            <person name="Matute D.R."/>
            <person name="Petrov D.A."/>
        </authorList>
    </citation>
    <scope>NUCLEOTIDE SEQUENCE [LARGE SCALE GENOMIC DNA]</scope>
</reference>
<evidence type="ECO:0000256" key="2">
    <source>
        <dbReference type="ARBA" id="ARBA00022448"/>
    </source>
</evidence>
<dbReference type="GO" id="GO:0016020">
    <property type="term" value="C:membrane"/>
    <property type="evidence" value="ECO:0007669"/>
    <property type="project" value="UniProtKB-SubCell"/>
</dbReference>
<feature type="transmembrane region" description="Helical" evidence="8">
    <location>
        <begin position="210"/>
        <end position="230"/>
    </location>
</feature>
<organism evidence="12">
    <name type="scientific">Drosophila rhopaloa</name>
    <name type="common">Fruit fly</name>
    <dbReference type="NCBI Taxonomy" id="1041015"/>
    <lineage>
        <taxon>Eukaryota</taxon>
        <taxon>Metazoa</taxon>
        <taxon>Ecdysozoa</taxon>
        <taxon>Arthropoda</taxon>
        <taxon>Hexapoda</taxon>
        <taxon>Insecta</taxon>
        <taxon>Pterygota</taxon>
        <taxon>Neoptera</taxon>
        <taxon>Endopterygota</taxon>
        <taxon>Diptera</taxon>
        <taxon>Brachycera</taxon>
        <taxon>Muscomorpha</taxon>
        <taxon>Ephydroidea</taxon>
        <taxon>Drosophilidae</taxon>
        <taxon>Drosophila</taxon>
        <taxon>Sophophora</taxon>
    </lineage>
</organism>
<dbReference type="OrthoDB" id="407410at2759"/>
<feature type="domain" description="Sodium/calcium exchanger membrane region" evidence="9">
    <location>
        <begin position="454"/>
        <end position="599"/>
    </location>
</feature>
<evidence type="ECO:0000259" key="9">
    <source>
        <dbReference type="Pfam" id="PF01699"/>
    </source>
</evidence>
<feature type="transmembrane region" description="Helical" evidence="8">
    <location>
        <begin position="385"/>
        <end position="403"/>
    </location>
</feature>
<keyword evidence="11" id="KW-1185">Reference proteome</keyword>
<dbReference type="PANTHER" id="PTHR12266">
    <property type="entry name" value="NA+/CA2+ K+ INDEPENDENT EXCHANGER"/>
    <property type="match status" value="1"/>
</dbReference>
<name>A0A6P4FMR8_DRORH</name>
<dbReference type="InterPro" id="IPR051359">
    <property type="entry name" value="CaCA_antiporter"/>
</dbReference>
<dbReference type="AlphaFoldDB" id="A0A6P4FMR8"/>
<dbReference type="GO" id="GO:0006874">
    <property type="term" value="P:intracellular calcium ion homeostasis"/>
    <property type="evidence" value="ECO:0007669"/>
    <property type="project" value="TreeGrafter"/>
</dbReference>
<feature type="transmembrane region" description="Helical" evidence="8">
    <location>
        <begin position="583"/>
        <end position="601"/>
    </location>
</feature>
<dbReference type="GeneID" id="108051252"/>
<evidence type="ECO:0000256" key="7">
    <source>
        <dbReference type="ARBA" id="ARBA00023136"/>
    </source>
</evidence>
<evidence type="ECO:0000313" key="12">
    <source>
        <dbReference type="RefSeq" id="XP_016988783.1"/>
    </source>
</evidence>
<gene>
    <name evidence="12" type="primary">LOC108051252</name>
    <name evidence="10" type="synonym">108051252</name>
</gene>
<dbReference type="GO" id="GO:0005432">
    <property type="term" value="F:calcium:sodium antiporter activity"/>
    <property type="evidence" value="ECO:0007669"/>
    <property type="project" value="TreeGrafter"/>
</dbReference>
<keyword evidence="4" id="KW-0406">Ion transport</keyword>
<evidence type="ECO:0000256" key="8">
    <source>
        <dbReference type="SAM" id="Phobius"/>
    </source>
</evidence>
<evidence type="ECO:0000256" key="1">
    <source>
        <dbReference type="ARBA" id="ARBA00004141"/>
    </source>
</evidence>
<feature type="transmembrane region" description="Helical" evidence="8">
    <location>
        <begin position="181"/>
        <end position="198"/>
    </location>
</feature>
<keyword evidence="6 8" id="KW-1133">Transmembrane helix</keyword>
<evidence type="ECO:0000256" key="5">
    <source>
        <dbReference type="ARBA" id="ARBA00022692"/>
    </source>
</evidence>